<dbReference type="AlphaFoldDB" id="A0A1Y3AT37"/>
<evidence type="ECO:0000313" key="2">
    <source>
        <dbReference type="EMBL" id="OTF70998.1"/>
    </source>
</evidence>
<dbReference type="GO" id="GO:0060271">
    <property type="term" value="P:cilium assembly"/>
    <property type="evidence" value="ECO:0007669"/>
    <property type="project" value="TreeGrafter"/>
</dbReference>
<dbReference type="EMBL" id="MUJZ01063027">
    <property type="protein sequence ID" value="OTF70998.1"/>
    <property type="molecule type" value="Genomic_DNA"/>
</dbReference>
<dbReference type="PANTHER" id="PTHR12969:SF7">
    <property type="entry name" value="INTRAFLAGELLAR TRANSPORT PROTEIN 52 HOMOLOG"/>
    <property type="match status" value="1"/>
</dbReference>
<feature type="domain" description="IFT52 GIFT" evidence="1">
    <location>
        <begin position="2"/>
        <end position="74"/>
    </location>
</feature>
<dbReference type="PANTHER" id="PTHR12969">
    <property type="entry name" value="NGD5/OSM-6/IFT52"/>
    <property type="match status" value="1"/>
</dbReference>
<name>A0A1Y3AT37_EURMA</name>
<dbReference type="OrthoDB" id="10259368at2759"/>
<gene>
    <name evidence="2" type="ORF">BLA29_012065</name>
</gene>
<organism evidence="2 3">
    <name type="scientific">Euroglyphus maynei</name>
    <name type="common">Mayne's house dust mite</name>
    <dbReference type="NCBI Taxonomy" id="6958"/>
    <lineage>
        <taxon>Eukaryota</taxon>
        <taxon>Metazoa</taxon>
        <taxon>Ecdysozoa</taxon>
        <taxon>Arthropoda</taxon>
        <taxon>Chelicerata</taxon>
        <taxon>Arachnida</taxon>
        <taxon>Acari</taxon>
        <taxon>Acariformes</taxon>
        <taxon>Sarcoptiformes</taxon>
        <taxon>Astigmata</taxon>
        <taxon>Psoroptidia</taxon>
        <taxon>Analgoidea</taxon>
        <taxon>Pyroglyphidae</taxon>
        <taxon>Pyroglyphinae</taxon>
        <taxon>Euroglyphus</taxon>
    </lineage>
</organism>
<comment type="caution">
    <text evidence="2">The sequence shown here is derived from an EMBL/GenBank/DDBJ whole genome shotgun (WGS) entry which is preliminary data.</text>
</comment>
<dbReference type="GO" id="GO:0005814">
    <property type="term" value="C:centriole"/>
    <property type="evidence" value="ECO:0007669"/>
    <property type="project" value="TreeGrafter"/>
</dbReference>
<dbReference type="Pfam" id="PF23355">
    <property type="entry name" value="IFT52_GIFT"/>
    <property type="match status" value="1"/>
</dbReference>
<dbReference type="InterPro" id="IPR039975">
    <property type="entry name" value="IFT52"/>
</dbReference>
<dbReference type="GO" id="GO:0005929">
    <property type="term" value="C:cilium"/>
    <property type="evidence" value="ECO:0007669"/>
    <property type="project" value="TreeGrafter"/>
</dbReference>
<dbReference type="GO" id="GO:0030992">
    <property type="term" value="C:intraciliary transport particle B"/>
    <property type="evidence" value="ECO:0007669"/>
    <property type="project" value="TreeGrafter"/>
</dbReference>
<dbReference type="GO" id="GO:0042073">
    <property type="term" value="P:intraciliary transport"/>
    <property type="evidence" value="ECO:0007669"/>
    <property type="project" value="TreeGrafter"/>
</dbReference>
<keyword evidence="3" id="KW-1185">Reference proteome</keyword>
<dbReference type="InterPro" id="IPR055458">
    <property type="entry name" value="IFT52_GIFT"/>
</dbReference>
<dbReference type="Proteomes" id="UP000194236">
    <property type="component" value="Unassembled WGS sequence"/>
</dbReference>
<evidence type="ECO:0000259" key="1">
    <source>
        <dbReference type="Pfam" id="PF23355"/>
    </source>
</evidence>
<evidence type="ECO:0000313" key="3">
    <source>
        <dbReference type="Proteomes" id="UP000194236"/>
    </source>
</evidence>
<proteinExistence type="predicted"/>
<protein>
    <recommendedName>
        <fullName evidence="1">IFT52 GIFT domain-containing protein</fullName>
    </recommendedName>
</protein>
<accession>A0A1Y3AT37</accession>
<reference evidence="2 3" key="1">
    <citation type="submission" date="2017-03" db="EMBL/GenBank/DDBJ databases">
        <title>Genome Survey of Euroglyphus maynei.</title>
        <authorList>
            <person name="Arlian L.G."/>
            <person name="Morgan M.S."/>
            <person name="Rider S.D."/>
        </authorList>
    </citation>
    <scope>NUCLEOTIDE SEQUENCE [LARGE SCALE GENOMIC DNA]</scope>
    <source>
        <strain evidence="2">Arlian Lab</strain>
        <tissue evidence="2">Whole body</tissue>
    </source>
</reference>
<sequence>MPQLKYADFEFLALKQYLENDDGKILVLLEEGGERKSSSNINYFIEEYGTSVNNDKVIRTSFYKYYNPKEVLIQD</sequence>
<feature type="non-terminal residue" evidence="2">
    <location>
        <position position="75"/>
    </location>
</feature>